<proteinExistence type="predicted"/>
<feature type="transmembrane region" description="Helical" evidence="1">
    <location>
        <begin position="184"/>
        <end position="206"/>
    </location>
</feature>
<keyword evidence="1" id="KW-0472">Membrane</keyword>
<evidence type="ECO:0000256" key="1">
    <source>
        <dbReference type="SAM" id="Phobius"/>
    </source>
</evidence>
<feature type="transmembrane region" description="Helical" evidence="1">
    <location>
        <begin position="152"/>
        <end position="172"/>
    </location>
</feature>
<organism evidence="2 3">
    <name type="scientific">Streptomyces lannensis</name>
    <dbReference type="NCBI Taxonomy" id="766498"/>
    <lineage>
        <taxon>Bacteria</taxon>
        <taxon>Bacillati</taxon>
        <taxon>Actinomycetota</taxon>
        <taxon>Actinomycetes</taxon>
        <taxon>Kitasatosporales</taxon>
        <taxon>Streptomycetaceae</taxon>
        <taxon>Streptomyces</taxon>
    </lineage>
</organism>
<keyword evidence="3" id="KW-1185">Reference proteome</keyword>
<evidence type="ECO:0000313" key="3">
    <source>
        <dbReference type="Proteomes" id="UP001501563"/>
    </source>
</evidence>
<accession>A0ABP7JZT0</accession>
<protein>
    <recommendedName>
        <fullName evidence="4">Integral membrane protein</fullName>
    </recommendedName>
</protein>
<gene>
    <name evidence="2" type="ORF">GCM10022207_24540</name>
</gene>
<sequence>MHPQLPQASHARRRPPVRVWLQPFLIGLVIVSAFVSCYIGLQRDPQPHRLPVAVAGPRLASQVQAALGDAIDVRPTGSSDQARDAVRHRDVVAALGAERHGKDLSLDVASANGVSTTTAVKAIVTAYAHGAGRHVTVSDVVPLDRYDSRGLAGFYVSFGVTLSGFVLAQNVLGLSKLLHLRHRFTLVTVFSAASGLVAAAIAGPVLGAVPAPYLPLAFVLALLAAAAAFTTKLLGTYFGPVGVPMATLLLLTVGNSTSGATVGPDLLPGVARSVSALLPPGAAVRAVADVSYFDGAHVLAPLATLTLWAVGAALLLAARTHRAAQDALPTAGSAVSSA</sequence>
<comment type="caution">
    <text evidence="2">The sequence shown here is derived from an EMBL/GenBank/DDBJ whole genome shotgun (WGS) entry which is preliminary data.</text>
</comment>
<evidence type="ECO:0000313" key="2">
    <source>
        <dbReference type="EMBL" id="GAA3859993.1"/>
    </source>
</evidence>
<keyword evidence="1" id="KW-1133">Transmembrane helix</keyword>
<name>A0ABP7JZT0_9ACTN</name>
<feature type="transmembrane region" description="Helical" evidence="1">
    <location>
        <begin position="298"/>
        <end position="318"/>
    </location>
</feature>
<evidence type="ECO:0008006" key="4">
    <source>
        <dbReference type="Google" id="ProtNLM"/>
    </source>
</evidence>
<dbReference type="Proteomes" id="UP001501563">
    <property type="component" value="Unassembled WGS sequence"/>
</dbReference>
<keyword evidence="1" id="KW-0812">Transmembrane</keyword>
<reference evidence="3" key="1">
    <citation type="journal article" date="2019" name="Int. J. Syst. Evol. Microbiol.">
        <title>The Global Catalogue of Microorganisms (GCM) 10K type strain sequencing project: providing services to taxonomists for standard genome sequencing and annotation.</title>
        <authorList>
            <consortium name="The Broad Institute Genomics Platform"/>
            <consortium name="The Broad Institute Genome Sequencing Center for Infectious Disease"/>
            <person name="Wu L."/>
            <person name="Ma J."/>
        </authorList>
    </citation>
    <scope>NUCLEOTIDE SEQUENCE [LARGE SCALE GENOMIC DNA]</scope>
    <source>
        <strain evidence="3">JCM 16578</strain>
    </source>
</reference>
<dbReference type="EMBL" id="BAAAZA010000006">
    <property type="protein sequence ID" value="GAA3859993.1"/>
    <property type="molecule type" value="Genomic_DNA"/>
</dbReference>
<feature type="transmembrane region" description="Helical" evidence="1">
    <location>
        <begin position="20"/>
        <end position="41"/>
    </location>
</feature>
<feature type="transmembrane region" description="Helical" evidence="1">
    <location>
        <begin position="212"/>
        <end position="230"/>
    </location>
</feature>